<organism evidence="1 2">
    <name type="scientific">Gordonia westfalica</name>
    <dbReference type="NCBI Taxonomy" id="158898"/>
    <lineage>
        <taxon>Bacteria</taxon>
        <taxon>Bacillati</taxon>
        <taxon>Actinomycetota</taxon>
        <taxon>Actinomycetes</taxon>
        <taxon>Mycobacteriales</taxon>
        <taxon>Gordoniaceae</taxon>
        <taxon>Gordonia</taxon>
    </lineage>
</organism>
<reference evidence="1 2" key="1">
    <citation type="submission" date="2016-10" db="EMBL/GenBank/DDBJ databases">
        <authorList>
            <person name="de Groot N.N."/>
        </authorList>
    </citation>
    <scope>NUCLEOTIDE SEQUENCE [LARGE SCALE GENOMIC DNA]</scope>
    <source>
        <strain evidence="1 2">DSM 44215</strain>
    </source>
</reference>
<protein>
    <submittedName>
        <fullName evidence="1">Uncharacterized protein</fullName>
    </submittedName>
</protein>
<proteinExistence type="predicted"/>
<dbReference type="STRING" id="158898.SAMN04488548_134173"/>
<sequence>MRGAADDAAEWPGCGRFPVHMDRQWIESLRELDDLVLGRARGAQLEDIPRSEILRIQNPHVVRNGRVRQP</sequence>
<gene>
    <name evidence="1" type="ORF">SAMN04488548_134173</name>
</gene>
<dbReference type="AlphaFoldDB" id="A0A1H2GY85"/>
<evidence type="ECO:0000313" key="2">
    <source>
        <dbReference type="Proteomes" id="UP000183180"/>
    </source>
</evidence>
<dbReference type="EMBL" id="FNLM01000034">
    <property type="protein sequence ID" value="SDU24562.1"/>
    <property type="molecule type" value="Genomic_DNA"/>
</dbReference>
<dbReference type="Proteomes" id="UP000183180">
    <property type="component" value="Unassembled WGS sequence"/>
</dbReference>
<accession>A0A1H2GY85</accession>
<name>A0A1H2GY85_9ACTN</name>
<evidence type="ECO:0000313" key="1">
    <source>
        <dbReference type="EMBL" id="SDU24562.1"/>
    </source>
</evidence>